<name>A0A5J4R3M2_9ZZZZ</name>
<evidence type="ECO:0008006" key="2">
    <source>
        <dbReference type="Google" id="ProtNLM"/>
    </source>
</evidence>
<dbReference type="InterPro" id="IPR018899">
    <property type="entry name" value="Conjug_transposon_Tra0"/>
</dbReference>
<gene>
    <name evidence="1" type="ORF">EZS27_022767</name>
</gene>
<dbReference type="EMBL" id="SNRY01001841">
    <property type="protein sequence ID" value="KAA6328312.1"/>
    <property type="molecule type" value="Genomic_DNA"/>
</dbReference>
<sequence length="78" mass="8423">SALAGYETVNWNKKLLSDGATIQNKDAFLYGAALTVEAEVYLTDRMVLLANVKERLLSGSSVGKFNTQAGIGIKFIIN</sequence>
<reference evidence="1" key="1">
    <citation type="submission" date="2019-03" db="EMBL/GenBank/DDBJ databases">
        <title>Single cell metagenomics reveals metabolic interactions within the superorganism composed of flagellate Streblomastix strix and complex community of Bacteroidetes bacteria on its surface.</title>
        <authorList>
            <person name="Treitli S.C."/>
            <person name="Kolisko M."/>
            <person name="Husnik F."/>
            <person name="Keeling P."/>
            <person name="Hampl V."/>
        </authorList>
    </citation>
    <scope>NUCLEOTIDE SEQUENCE</scope>
    <source>
        <strain evidence="1">STM</strain>
    </source>
</reference>
<comment type="caution">
    <text evidence="1">The sequence shown here is derived from an EMBL/GenBank/DDBJ whole genome shotgun (WGS) entry which is preliminary data.</text>
</comment>
<proteinExistence type="predicted"/>
<organism evidence="1">
    <name type="scientific">termite gut metagenome</name>
    <dbReference type="NCBI Taxonomy" id="433724"/>
    <lineage>
        <taxon>unclassified sequences</taxon>
        <taxon>metagenomes</taxon>
        <taxon>organismal metagenomes</taxon>
    </lineage>
</organism>
<dbReference type="Pfam" id="PF10626">
    <property type="entry name" value="TraO"/>
    <property type="match status" value="1"/>
</dbReference>
<feature type="non-terminal residue" evidence="1">
    <location>
        <position position="1"/>
    </location>
</feature>
<accession>A0A5J4R3M2</accession>
<evidence type="ECO:0000313" key="1">
    <source>
        <dbReference type="EMBL" id="KAA6328312.1"/>
    </source>
</evidence>
<dbReference type="AlphaFoldDB" id="A0A5J4R3M2"/>
<protein>
    <recommendedName>
        <fullName evidence="2">Conjugal transfer protein</fullName>
    </recommendedName>
</protein>